<evidence type="ECO:0000259" key="1">
    <source>
        <dbReference type="SMART" id="SM00852"/>
    </source>
</evidence>
<dbReference type="InterPro" id="IPR001453">
    <property type="entry name" value="MoaB/Mog_dom"/>
</dbReference>
<dbReference type="SMART" id="SM00852">
    <property type="entry name" value="MoCF_biosynth"/>
    <property type="match status" value="1"/>
</dbReference>
<dbReference type="Pfam" id="PF00994">
    <property type="entry name" value="MoCF_biosynth"/>
    <property type="match status" value="1"/>
</dbReference>
<dbReference type="InterPro" id="IPR050101">
    <property type="entry name" value="CinA"/>
</dbReference>
<protein>
    <submittedName>
        <fullName evidence="2">Molybdenum cofactor synthesis domain-containing protein</fullName>
    </submittedName>
</protein>
<organism evidence="2 3">
    <name type="scientific">Zymomonas mobilis</name>
    <dbReference type="NCBI Taxonomy" id="542"/>
    <lineage>
        <taxon>Bacteria</taxon>
        <taxon>Pseudomonadati</taxon>
        <taxon>Pseudomonadota</taxon>
        <taxon>Alphaproteobacteria</taxon>
        <taxon>Sphingomonadales</taxon>
        <taxon>Zymomonadaceae</taxon>
        <taxon>Zymomonas</taxon>
    </lineage>
</organism>
<name>A0A542W281_ZYMMB</name>
<dbReference type="Pfam" id="PF24102">
    <property type="entry name" value="FLAD1_M"/>
    <property type="match status" value="1"/>
</dbReference>
<dbReference type="Gene3D" id="3.40.980.10">
    <property type="entry name" value="MoaB/Mog-like domain"/>
    <property type="match status" value="1"/>
</dbReference>
<dbReference type="SUPFAM" id="SSF53218">
    <property type="entry name" value="Molybdenum cofactor biosynthesis proteins"/>
    <property type="match status" value="1"/>
</dbReference>
<dbReference type="InterPro" id="IPR036425">
    <property type="entry name" value="MoaB/Mog-like_dom_sf"/>
</dbReference>
<evidence type="ECO:0000313" key="3">
    <source>
        <dbReference type="Proteomes" id="UP000316887"/>
    </source>
</evidence>
<dbReference type="EMBL" id="VFOF01000001">
    <property type="protein sequence ID" value="TQL17692.1"/>
    <property type="molecule type" value="Genomic_DNA"/>
</dbReference>
<accession>A0A542W281</accession>
<dbReference type="AlphaFoldDB" id="A0A542W281"/>
<gene>
    <name evidence="2" type="ORF">FBY58_1291</name>
</gene>
<dbReference type="Proteomes" id="UP000316887">
    <property type="component" value="Unassembled WGS sequence"/>
</dbReference>
<dbReference type="PANTHER" id="PTHR13939">
    <property type="entry name" value="NICOTINAMIDE-NUCLEOTIDE AMIDOHYDROLASE PNCC"/>
    <property type="match status" value="1"/>
</dbReference>
<evidence type="ECO:0000313" key="2">
    <source>
        <dbReference type="EMBL" id="TQL17692.1"/>
    </source>
</evidence>
<sequence length="266" mass="28810">MTTLEEREKDGLKIMANNRVWTAALLVIGDEILSGRTEDRNIAQIASWLNMQGIRLTEVRVVPDDSQVIGDAVRALKDNHDYLFTTGGIGPTHDDITVESISNALNLPVVIHPEAEECLKQYYADRGGVTPARLRMARAPEGASLIKNPVSGAPGIRIGNIFIMAGVPKIVTAMLESLNGTLSGGKPVLSRTVGTWDGESRIAKTLQQTEKDHPDCKLGSYPFFRNGSGGVNLVIRSVDREALNRCAQDLIGRLLKEDLSAIDGAI</sequence>
<comment type="caution">
    <text evidence="2">The sequence shown here is derived from an EMBL/GenBank/DDBJ whole genome shotgun (WGS) entry which is preliminary data.</text>
</comment>
<dbReference type="CDD" id="cd00885">
    <property type="entry name" value="cinA"/>
    <property type="match status" value="1"/>
</dbReference>
<reference evidence="2 3" key="1">
    <citation type="submission" date="2019-06" db="EMBL/GenBank/DDBJ databases">
        <title>Genome sequencing of Zymomonas mobilis strains for genetic engineering and biofuel applications.</title>
        <authorList>
            <person name="Teravest M."/>
        </authorList>
    </citation>
    <scope>NUCLEOTIDE SEQUENCE [LARGE SCALE GENOMIC DNA]</scope>
    <source>
        <strain evidence="2 3">AN0101</strain>
    </source>
</reference>
<feature type="domain" description="MoaB/Mog" evidence="1">
    <location>
        <begin position="24"/>
        <end position="186"/>
    </location>
</feature>
<dbReference type="InterPro" id="IPR056596">
    <property type="entry name" value="FLAD1_M"/>
</dbReference>
<proteinExistence type="predicted"/>
<dbReference type="PANTHER" id="PTHR13939:SF0">
    <property type="entry name" value="NMN AMIDOHYDROLASE-LIKE PROTEIN YFAY"/>
    <property type="match status" value="1"/>
</dbReference>